<protein>
    <recommendedName>
        <fullName evidence="3">PepSY domain-containing protein</fullName>
    </recommendedName>
</protein>
<dbReference type="EMBL" id="LAZR01059724">
    <property type="protein sequence ID" value="KKK67202.1"/>
    <property type="molecule type" value="Genomic_DNA"/>
</dbReference>
<keyword evidence="1" id="KW-0812">Transmembrane</keyword>
<proteinExistence type="predicted"/>
<dbReference type="Pfam" id="PF03929">
    <property type="entry name" value="PepSY_TM"/>
    <property type="match status" value="1"/>
</dbReference>
<keyword evidence="1" id="KW-1133">Transmembrane helix</keyword>
<accession>A0A0F8XDC5</accession>
<evidence type="ECO:0000313" key="2">
    <source>
        <dbReference type="EMBL" id="KKK67202.1"/>
    </source>
</evidence>
<feature type="transmembrane region" description="Helical" evidence="1">
    <location>
        <begin position="20"/>
        <end position="37"/>
    </location>
</feature>
<comment type="caution">
    <text evidence="2">The sequence shown here is derived from an EMBL/GenBank/DDBJ whole genome shotgun (WGS) entry which is preliminary data.</text>
</comment>
<evidence type="ECO:0000256" key="1">
    <source>
        <dbReference type="SAM" id="Phobius"/>
    </source>
</evidence>
<organism evidence="2">
    <name type="scientific">marine sediment metagenome</name>
    <dbReference type="NCBI Taxonomy" id="412755"/>
    <lineage>
        <taxon>unclassified sequences</taxon>
        <taxon>metagenomes</taxon>
        <taxon>ecological metagenomes</taxon>
    </lineage>
</organism>
<dbReference type="AlphaFoldDB" id="A0A0F8XDC5"/>
<keyword evidence="1" id="KW-0472">Membrane</keyword>
<feature type="non-terminal residue" evidence="2">
    <location>
        <position position="252"/>
    </location>
</feature>
<gene>
    <name evidence="2" type="ORF">LCGC14_2956420</name>
</gene>
<sequence>MSQKLRKTIILNLRWHRRIGLSVAVMVVFLAITGLLLNHSPSLGLSKQTLQYQWLTDWYGFESDNMKPVERHGFNINEKWLSHSGHTELFLNSEPVANCQPPLLGAAHFQSLLLALCQDALVILTPEGELVEKLDQLSGLPAGATALQVTDQKVLINTGNQTVSLNIDTLELLPVDHHQKGWSMPSPLPAQLVAQLDTRAERPGISLETLILDLHSGRFFGNAGVLFVDLIGLLVCLLALTGLWAWYSHNKL</sequence>
<reference evidence="2" key="1">
    <citation type="journal article" date="2015" name="Nature">
        <title>Complex archaea that bridge the gap between prokaryotes and eukaryotes.</title>
        <authorList>
            <person name="Spang A."/>
            <person name="Saw J.H."/>
            <person name="Jorgensen S.L."/>
            <person name="Zaremba-Niedzwiedzka K."/>
            <person name="Martijn J."/>
            <person name="Lind A.E."/>
            <person name="van Eijk R."/>
            <person name="Schleper C."/>
            <person name="Guy L."/>
            <person name="Ettema T.J."/>
        </authorList>
    </citation>
    <scope>NUCLEOTIDE SEQUENCE</scope>
</reference>
<name>A0A0F8XDC5_9ZZZZ</name>
<evidence type="ECO:0008006" key="3">
    <source>
        <dbReference type="Google" id="ProtNLM"/>
    </source>
</evidence>
<dbReference type="InterPro" id="IPR005625">
    <property type="entry name" value="PepSY-ass_TM"/>
</dbReference>
<feature type="transmembrane region" description="Helical" evidence="1">
    <location>
        <begin position="223"/>
        <end position="247"/>
    </location>
</feature>